<dbReference type="EMBL" id="UYWW01004529">
    <property type="protein sequence ID" value="VDM13572.1"/>
    <property type="molecule type" value="Genomic_DNA"/>
</dbReference>
<evidence type="ECO:0000313" key="1">
    <source>
        <dbReference type="EMBL" id="VDM13572.1"/>
    </source>
</evidence>
<accession>A0A3P7FSK9</accession>
<proteinExistence type="predicted"/>
<sequence>MIHTNEPFPSNHIFAVLNCTFVALCVHNSINQLEEGRRLFGDQDMPILLNPDKVDALRVVGYGFIRAVDLEQRIFFISTPLELSDLQEVNVLARGLNIDLPQFFLVSQGRSAIPYVVRERSSSFHTELFRELKIKSVFHRKRFLRMQSQFMVKKPMYEPMHHVVNI</sequence>
<dbReference type="AlphaFoldDB" id="A0A3P7FSK9"/>
<reference evidence="1 2" key="1">
    <citation type="submission" date="2018-11" db="EMBL/GenBank/DDBJ databases">
        <authorList>
            <consortium name="Pathogen Informatics"/>
        </authorList>
    </citation>
    <scope>NUCLEOTIDE SEQUENCE [LARGE SCALE GENOMIC DNA]</scope>
</reference>
<evidence type="ECO:0000313" key="2">
    <source>
        <dbReference type="Proteomes" id="UP000270924"/>
    </source>
</evidence>
<keyword evidence="2" id="KW-1185">Reference proteome</keyword>
<name>A0A3P7FSK9_WUCBA</name>
<dbReference type="InParanoid" id="A0A3P7FSK9"/>
<dbReference type="Proteomes" id="UP000270924">
    <property type="component" value="Unassembled WGS sequence"/>
</dbReference>
<gene>
    <name evidence="1" type="ORF">WBA_LOCUS6958</name>
</gene>
<organism evidence="1 2">
    <name type="scientific">Wuchereria bancrofti</name>
    <dbReference type="NCBI Taxonomy" id="6293"/>
    <lineage>
        <taxon>Eukaryota</taxon>
        <taxon>Metazoa</taxon>
        <taxon>Ecdysozoa</taxon>
        <taxon>Nematoda</taxon>
        <taxon>Chromadorea</taxon>
        <taxon>Rhabditida</taxon>
        <taxon>Spirurina</taxon>
        <taxon>Spiruromorpha</taxon>
        <taxon>Filarioidea</taxon>
        <taxon>Onchocercidae</taxon>
        <taxon>Wuchereria</taxon>
    </lineage>
</organism>
<protein>
    <submittedName>
        <fullName evidence="1">Uncharacterized protein</fullName>
    </submittedName>
</protein>
<dbReference type="OrthoDB" id="2405412at2759"/>